<keyword evidence="2" id="KW-0732">Signal</keyword>
<gene>
    <name evidence="9" type="primary">LOC108680231</name>
</gene>
<evidence type="ECO:0000256" key="6">
    <source>
        <dbReference type="SAM" id="Phobius"/>
    </source>
</evidence>
<sequence length="190" mass="21465">MTKIKISGDQKPRADEAKIVIVSPAETADKRTTMTVQMRSLMTKYSTIMFAFSWLMLLLLMVITITYSGIFNYIQIKVYINKYFNVSQPQNSTQQTSLMTETRRIPYALSDEFIQYVNDKTDSWEAGRNFPTSTSMRVLRRMMGVKEESQFQGSSSANKLPLKVASGNISDLGRLKLRADVTGLTGSDSL</sequence>
<proteinExistence type="predicted"/>
<evidence type="ECO:0000256" key="2">
    <source>
        <dbReference type="ARBA" id="ARBA00022729"/>
    </source>
</evidence>
<dbReference type="AlphaFoldDB" id="A0A8B7PEH0"/>
<keyword evidence="3" id="KW-0378">Hydrolase</keyword>
<keyword evidence="6" id="KW-0472">Membrane</keyword>
<feature type="domain" description="Peptidase C1A propeptide" evidence="7">
    <location>
        <begin position="109"/>
        <end position="148"/>
    </location>
</feature>
<evidence type="ECO:0000259" key="7">
    <source>
        <dbReference type="Pfam" id="PF08127"/>
    </source>
</evidence>
<reference evidence="9" key="1">
    <citation type="submission" date="2025-08" db="UniProtKB">
        <authorList>
            <consortium name="RefSeq"/>
        </authorList>
    </citation>
    <scope>IDENTIFICATION</scope>
    <source>
        <tissue evidence="9">Whole organism</tissue>
    </source>
</reference>
<evidence type="ECO:0000256" key="4">
    <source>
        <dbReference type="ARBA" id="ARBA00022807"/>
    </source>
</evidence>
<organism evidence="8 9">
    <name type="scientific">Hyalella azteca</name>
    <name type="common">Amphipod</name>
    <dbReference type="NCBI Taxonomy" id="294128"/>
    <lineage>
        <taxon>Eukaryota</taxon>
        <taxon>Metazoa</taxon>
        <taxon>Ecdysozoa</taxon>
        <taxon>Arthropoda</taxon>
        <taxon>Crustacea</taxon>
        <taxon>Multicrustacea</taxon>
        <taxon>Malacostraca</taxon>
        <taxon>Eumalacostraca</taxon>
        <taxon>Peracarida</taxon>
        <taxon>Amphipoda</taxon>
        <taxon>Senticaudata</taxon>
        <taxon>Talitrida</taxon>
        <taxon>Talitroidea</taxon>
        <taxon>Hyalellidae</taxon>
        <taxon>Hyalella</taxon>
    </lineage>
</organism>
<keyword evidence="6" id="KW-0812">Transmembrane</keyword>
<dbReference type="OrthoDB" id="6514058at2759"/>
<evidence type="ECO:0000313" key="9">
    <source>
        <dbReference type="RefSeq" id="XP_018024508.2"/>
    </source>
</evidence>
<keyword evidence="4" id="KW-0788">Thiol protease</keyword>
<keyword evidence="8" id="KW-1185">Reference proteome</keyword>
<dbReference type="InterPro" id="IPR012599">
    <property type="entry name" value="Propeptide_C1A"/>
</dbReference>
<evidence type="ECO:0000256" key="5">
    <source>
        <dbReference type="ARBA" id="ARBA00023157"/>
    </source>
</evidence>
<dbReference type="KEGG" id="hazt:108680231"/>
<dbReference type="RefSeq" id="XP_018024508.2">
    <property type="nucleotide sequence ID" value="XM_018169019.2"/>
</dbReference>
<dbReference type="GeneID" id="108680231"/>
<evidence type="ECO:0000313" key="8">
    <source>
        <dbReference type="Proteomes" id="UP000694843"/>
    </source>
</evidence>
<accession>A0A8B7PEH0</accession>
<keyword evidence="6" id="KW-1133">Transmembrane helix</keyword>
<keyword evidence="1" id="KW-0645">Protease</keyword>
<feature type="transmembrane region" description="Helical" evidence="6">
    <location>
        <begin position="48"/>
        <end position="74"/>
    </location>
</feature>
<protein>
    <submittedName>
        <fullName evidence="9">Uncharacterized protein LOC108680231</fullName>
    </submittedName>
</protein>
<dbReference type="GO" id="GO:0004197">
    <property type="term" value="F:cysteine-type endopeptidase activity"/>
    <property type="evidence" value="ECO:0007669"/>
    <property type="project" value="InterPro"/>
</dbReference>
<evidence type="ECO:0000256" key="1">
    <source>
        <dbReference type="ARBA" id="ARBA00022670"/>
    </source>
</evidence>
<dbReference type="GO" id="GO:0006508">
    <property type="term" value="P:proteolysis"/>
    <property type="evidence" value="ECO:0007669"/>
    <property type="project" value="UniProtKB-KW"/>
</dbReference>
<dbReference type="Proteomes" id="UP000694843">
    <property type="component" value="Unplaced"/>
</dbReference>
<dbReference type="Pfam" id="PF08127">
    <property type="entry name" value="Propeptide_C1"/>
    <property type="match status" value="1"/>
</dbReference>
<evidence type="ECO:0000256" key="3">
    <source>
        <dbReference type="ARBA" id="ARBA00022801"/>
    </source>
</evidence>
<keyword evidence="5" id="KW-1015">Disulfide bond</keyword>
<name>A0A8B7PEH0_HYAAZ</name>